<dbReference type="PANTHER" id="PTHR21689:SF2">
    <property type="entry name" value="PROTEIN LIN-9 HOMOLOG"/>
    <property type="match status" value="1"/>
</dbReference>
<dbReference type="Pfam" id="PF19438">
    <property type="entry name" value="LIN9_C"/>
    <property type="match status" value="1"/>
</dbReference>
<reference evidence="7" key="1">
    <citation type="submission" date="2020-11" db="EMBL/GenBank/DDBJ databases">
        <authorList>
            <person name="Tran Van P."/>
        </authorList>
    </citation>
    <scope>NUCLEOTIDE SEQUENCE</scope>
</reference>
<comment type="subcellular location">
    <subcellularLocation>
        <location evidence="1">Nucleus</location>
    </subcellularLocation>
</comment>
<evidence type="ECO:0000259" key="6">
    <source>
        <dbReference type="SMART" id="SM01135"/>
    </source>
</evidence>
<accession>A0A7R9LLF1</accession>
<sequence length="529" mass="59403">MADALSPSRRAGHPMRARKRNRLIYNEDEETQFTARPPPQTPSIGQPLQRKSQRLATTGPTTHSSPAVGRPLGPLDKKVAQRVGLRLRTLLKLPKAHKWVCFEWFYANIDQPLFLGQNDFGICLKESFPHLKTRSLARVQWCKIRRLMGKPRRCSAAFFAEERASLNAKRNKIRHLQQQKVVDFSQYKDLPENIPLSLVIGTKVTGLLRKPQDGLFTGVIDAVDATNGTYRLTFDRSGIGTHSMPDYEVLSNDTPEFIPLNSFQTKVRPRLPMFTSPRFLELLGNQVAQALGDNDPLLAGPSPPKREGGVDGGASRGGHMQEEGTLGGFPIKFLALLVRLSKILQFKKKKITELKAMNTEAERSRSLQETISHDFQKHYAQTILELEKLNTDLNEYLKAVQQYSAEIAPEQGLAPIAQPDVVKQKYLVESKELVERNLANCSVKSEPTIDLISHLLSLMLHLRGFADSEVSAYELKSLSDTLTDIRKMLDTSNVDQYENEVEIHVNHIQTSLSHLGNLGAFSESMLDPL</sequence>
<feature type="compositionally biased region" description="Basic residues" evidence="5">
    <location>
        <begin position="10"/>
        <end position="22"/>
    </location>
</feature>
<dbReference type="EMBL" id="OC916310">
    <property type="protein sequence ID" value="CAD7643855.1"/>
    <property type="molecule type" value="Genomic_DNA"/>
</dbReference>
<dbReference type="GO" id="GO:0005654">
    <property type="term" value="C:nucleoplasm"/>
    <property type="evidence" value="ECO:0007669"/>
    <property type="project" value="TreeGrafter"/>
</dbReference>
<evidence type="ECO:0000256" key="2">
    <source>
        <dbReference type="ARBA" id="ARBA00006732"/>
    </source>
</evidence>
<dbReference type="SMART" id="SM01135">
    <property type="entry name" value="DIRP"/>
    <property type="match status" value="1"/>
</dbReference>
<keyword evidence="3" id="KW-0539">Nucleus</keyword>
<dbReference type="PANTHER" id="PTHR21689">
    <property type="entry name" value="LIN-9"/>
    <property type="match status" value="1"/>
</dbReference>
<evidence type="ECO:0000313" key="7">
    <source>
        <dbReference type="EMBL" id="CAD7643855.1"/>
    </source>
</evidence>
<feature type="domain" description="DIRP" evidence="6">
    <location>
        <begin position="105"/>
        <end position="210"/>
    </location>
</feature>
<dbReference type="EMBL" id="CAJPVJ010001485">
    <property type="protein sequence ID" value="CAG2164811.1"/>
    <property type="molecule type" value="Genomic_DNA"/>
</dbReference>
<dbReference type="GO" id="GO:0006357">
    <property type="term" value="P:regulation of transcription by RNA polymerase II"/>
    <property type="evidence" value="ECO:0007669"/>
    <property type="project" value="TreeGrafter"/>
</dbReference>
<dbReference type="GO" id="GO:0017053">
    <property type="term" value="C:transcription repressor complex"/>
    <property type="evidence" value="ECO:0007669"/>
    <property type="project" value="InterPro"/>
</dbReference>
<feature type="region of interest" description="Disordered" evidence="5">
    <location>
        <begin position="1"/>
        <end position="73"/>
    </location>
</feature>
<dbReference type="OrthoDB" id="2339771at2759"/>
<evidence type="ECO:0000256" key="3">
    <source>
        <dbReference type="ARBA" id="ARBA00023242"/>
    </source>
</evidence>
<dbReference type="GO" id="GO:0051726">
    <property type="term" value="P:regulation of cell cycle"/>
    <property type="evidence" value="ECO:0007669"/>
    <property type="project" value="TreeGrafter"/>
</dbReference>
<name>A0A7R9LLF1_9ACAR</name>
<proteinExistence type="inferred from homology"/>
<keyword evidence="8" id="KW-1185">Reference proteome</keyword>
<organism evidence="7">
    <name type="scientific">Oppiella nova</name>
    <dbReference type="NCBI Taxonomy" id="334625"/>
    <lineage>
        <taxon>Eukaryota</taxon>
        <taxon>Metazoa</taxon>
        <taxon>Ecdysozoa</taxon>
        <taxon>Arthropoda</taxon>
        <taxon>Chelicerata</taxon>
        <taxon>Arachnida</taxon>
        <taxon>Acari</taxon>
        <taxon>Acariformes</taxon>
        <taxon>Sarcoptiformes</taxon>
        <taxon>Oribatida</taxon>
        <taxon>Brachypylina</taxon>
        <taxon>Oppioidea</taxon>
        <taxon>Oppiidae</taxon>
        <taxon>Oppiella</taxon>
    </lineage>
</organism>
<evidence type="ECO:0000313" key="8">
    <source>
        <dbReference type="Proteomes" id="UP000728032"/>
    </source>
</evidence>
<feature type="compositionally biased region" description="Polar residues" evidence="5">
    <location>
        <begin position="42"/>
        <end position="65"/>
    </location>
</feature>
<feature type="coiled-coil region" evidence="4">
    <location>
        <begin position="344"/>
        <end position="406"/>
    </location>
</feature>
<dbReference type="GO" id="GO:0003677">
    <property type="term" value="F:DNA binding"/>
    <property type="evidence" value="ECO:0007669"/>
    <property type="project" value="TreeGrafter"/>
</dbReference>
<keyword evidence="4" id="KW-0175">Coiled coil</keyword>
<evidence type="ECO:0000256" key="1">
    <source>
        <dbReference type="ARBA" id="ARBA00004123"/>
    </source>
</evidence>
<dbReference type="AlphaFoldDB" id="A0A7R9LLF1"/>
<dbReference type="Pfam" id="PF06584">
    <property type="entry name" value="DIRP"/>
    <property type="match status" value="1"/>
</dbReference>
<evidence type="ECO:0000256" key="4">
    <source>
        <dbReference type="SAM" id="Coils"/>
    </source>
</evidence>
<comment type="similarity">
    <text evidence="2">Belongs to the lin-9 family.</text>
</comment>
<dbReference type="InterPro" id="IPR010561">
    <property type="entry name" value="LIN-9/ALY1"/>
</dbReference>
<evidence type="ECO:0000256" key="5">
    <source>
        <dbReference type="SAM" id="MobiDB-lite"/>
    </source>
</evidence>
<dbReference type="Proteomes" id="UP000728032">
    <property type="component" value="Unassembled WGS sequence"/>
</dbReference>
<gene>
    <name evidence="7" type="ORF">ONB1V03_LOCUS4360</name>
</gene>
<protein>
    <recommendedName>
        <fullName evidence="6">DIRP domain-containing protein</fullName>
    </recommendedName>
</protein>
<dbReference type="GO" id="GO:0006351">
    <property type="term" value="P:DNA-templated transcription"/>
    <property type="evidence" value="ECO:0007669"/>
    <property type="project" value="InterPro"/>
</dbReference>
<dbReference type="InterPro" id="IPR033471">
    <property type="entry name" value="DIRP"/>
</dbReference>
<dbReference type="InterPro" id="IPR045831">
    <property type="entry name" value="LIN9_C"/>
</dbReference>
<feature type="region of interest" description="Disordered" evidence="5">
    <location>
        <begin position="293"/>
        <end position="321"/>
    </location>
</feature>